<dbReference type="PANTHER" id="PTHR12526:SF637">
    <property type="entry name" value="GLYCOSYLTRANSFERASE EPSF-RELATED"/>
    <property type="match status" value="1"/>
</dbReference>
<dbReference type="Pfam" id="PF13439">
    <property type="entry name" value="Glyco_transf_4"/>
    <property type="match status" value="1"/>
</dbReference>
<feature type="domain" description="Glycosyl transferase family 1" evidence="1">
    <location>
        <begin position="178"/>
        <end position="323"/>
    </location>
</feature>
<evidence type="ECO:0000313" key="3">
    <source>
        <dbReference type="EMBL" id="REC96371.1"/>
    </source>
</evidence>
<feature type="domain" description="Glycosyltransferase subfamily 4-like N-terminal" evidence="2">
    <location>
        <begin position="57"/>
        <end position="154"/>
    </location>
</feature>
<evidence type="ECO:0000313" key="4">
    <source>
        <dbReference type="Proteomes" id="UP000256334"/>
    </source>
</evidence>
<protein>
    <submittedName>
        <fullName evidence="3">Glycosyltransferase involved in cell wall biosynthesis</fullName>
    </submittedName>
</protein>
<keyword evidence="4" id="KW-1185">Reference proteome</keyword>
<proteinExistence type="predicted"/>
<dbReference type="GO" id="GO:1901135">
    <property type="term" value="P:carbohydrate derivative metabolic process"/>
    <property type="evidence" value="ECO:0007669"/>
    <property type="project" value="UniProtKB-ARBA"/>
</dbReference>
<evidence type="ECO:0000259" key="2">
    <source>
        <dbReference type="Pfam" id="PF13439"/>
    </source>
</evidence>
<evidence type="ECO:0000259" key="1">
    <source>
        <dbReference type="Pfam" id="PF00534"/>
    </source>
</evidence>
<dbReference type="SUPFAM" id="SSF53756">
    <property type="entry name" value="UDP-Glycosyltransferase/glycogen phosphorylase"/>
    <property type="match status" value="1"/>
</dbReference>
<accession>A0A3D9E038</accession>
<dbReference type="RefSeq" id="WP_115853284.1">
    <property type="nucleotide sequence ID" value="NZ_QRDJ01000006.1"/>
</dbReference>
<dbReference type="Gene3D" id="3.40.50.2000">
    <property type="entry name" value="Glycogen Phosphorylase B"/>
    <property type="match status" value="2"/>
</dbReference>
<dbReference type="GO" id="GO:0016757">
    <property type="term" value="F:glycosyltransferase activity"/>
    <property type="evidence" value="ECO:0007669"/>
    <property type="project" value="InterPro"/>
</dbReference>
<sequence length="355" mass="39995">MKIAQIITELKPSGPANVVKNIVDNLPADVESTIFYFRGPPTLEVNCETKQIDFRNPGLLKPFDVVHSHGIRPDFLGAYASLFNRKSVFISTLHNYVRDELLNIYGQKAATFVTPLWMKVWRHMDGLAVLTQDAYNYYRFSLPVEKLRVVHNGIRELASIHDLSFEDRSRMEELSKHYHVLGTNAHLIKRKGVDQIVSVLSQMPECALVVVGDGPYKQDLVSQAKKAGVKDRCWFAGYRDNVSAFLPYYDVYMMPSVSEGFGLALLEAMAAGLPCVCSDIGVFREILRENEAAFFTVGDQASLKSAISSALGHRQQLSERARNRYLAQFTGEAMSQNYQALYREVMKKKGKAVDL</sequence>
<gene>
    <name evidence="3" type="ORF">C8D72_1056</name>
</gene>
<reference evidence="3 4" key="1">
    <citation type="submission" date="2018-07" db="EMBL/GenBank/DDBJ databases">
        <title>Genomic Encyclopedia of Type Strains, Phase IV (KMG-IV): sequencing the most valuable type-strain genomes for metagenomic binning, comparative biology and taxonomic classification.</title>
        <authorList>
            <person name="Goeker M."/>
        </authorList>
    </citation>
    <scope>NUCLEOTIDE SEQUENCE [LARGE SCALE GENOMIC DNA]</scope>
    <source>
        <strain evidence="3 4">DSM 14324</strain>
    </source>
</reference>
<dbReference type="OrthoDB" id="9801609at2"/>
<dbReference type="AlphaFoldDB" id="A0A3D9E038"/>
<comment type="caution">
    <text evidence="3">The sequence shown here is derived from an EMBL/GenBank/DDBJ whole genome shotgun (WGS) entry which is preliminary data.</text>
</comment>
<keyword evidence="3" id="KW-0808">Transferase</keyword>
<dbReference type="Proteomes" id="UP000256334">
    <property type="component" value="Unassembled WGS sequence"/>
</dbReference>
<dbReference type="PANTHER" id="PTHR12526">
    <property type="entry name" value="GLYCOSYLTRANSFERASE"/>
    <property type="match status" value="1"/>
</dbReference>
<name>A0A3D9E038_9GAMM</name>
<dbReference type="InterPro" id="IPR001296">
    <property type="entry name" value="Glyco_trans_1"/>
</dbReference>
<organism evidence="3 4">
    <name type="scientific">Kushneria indalinina DSM 14324</name>
    <dbReference type="NCBI Taxonomy" id="1122140"/>
    <lineage>
        <taxon>Bacteria</taxon>
        <taxon>Pseudomonadati</taxon>
        <taxon>Pseudomonadota</taxon>
        <taxon>Gammaproteobacteria</taxon>
        <taxon>Oceanospirillales</taxon>
        <taxon>Halomonadaceae</taxon>
        <taxon>Kushneria</taxon>
    </lineage>
</organism>
<dbReference type="InterPro" id="IPR028098">
    <property type="entry name" value="Glyco_trans_4-like_N"/>
</dbReference>
<dbReference type="EMBL" id="QRDJ01000006">
    <property type="protein sequence ID" value="REC96371.1"/>
    <property type="molecule type" value="Genomic_DNA"/>
</dbReference>
<dbReference type="Pfam" id="PF00534">
    <property type="entry name" value="Glycos_transf_1"/>
    <property type="match status" value="1"/>
</dbReference>